<organism evidence="2 3">
    <name type="scientific">Phyllobacterium myrsinacearum</name>
    <dbReference type="NCBI Taxonomy" id="28101"/>
    <lineage>
        <taxon>Bacteria</taxon>
        <taxon>Pseudomonadati</taxon>
        <taxon>Pseudomonadota</taxon>
        <taxon>Alphaproteobacteria</taxon>
        <taxon>Hyphomicrobiales</taxon>
        <taxon>Phyllobacteriaceae</taxon>
        <taxon>Phyllobacterium</taxon>
    </lineage>
</organism>
<protein>
    <recommendedName>
        <fullName evidence="1">DUF4180 domain-containing protein</fullName>
    </recommendedName>
</protein>
<reference evidence="2 3" key="1">
    <citation type="submission" date="2020-07" db="EMBL/GenBank/DDBJ databases">
        <title>Genomic Encyclopedia of Type Strains, Phase IV (KMG-V): Genome sequencing to study the core and pangenomes of soil and plant-associated prokaryotes.</title>
        <authorList>
            <person name="Whitman W."/>
        </authorList>
    </citation>
    <scope>NUCLEOTIDE SEQUENCE [LARGE SCALE GENOMIC DNA]</scope>
    <source>
        <strain evidence="2 3">AN3</strain>
    </source>
</reference>
<sequence length="123" mass="13777">MTDQTRDIHGVRVLVFNAQGDKLVGERDANIFLSAIWEHEATLAVIPVSRLGDDFLDLRTRIAGEVIQKFVNYQVRLVILGDISAWTSTSKALRDFVYETNRGGSLWFVNDLPELDQKLSAAG</sequence>
<evidence type="ECO:0000313" key="3">
    <source>
        <dbReference type="Proteomes" id="UP000549052"/>
    </source>
</evidence>
<dbReference type="Proteomes" id="UP000549052">
    <property type="component" value="Unassembled WGS sequence"/>
</dbReference>
<dbReference type="RefSeq" id="WP_182552833.1">
    <property type="nucleotide sequence ID" value="NZ_JACGXN010000026.1"/>
</dbReference>
<keyword evidence="3" id="KW-1185">Reference proteome</keyword>
<comment type="caution">
    <text evidence="2">The sequence shown here is derived from an EMBL/GenBank/DDBJ whole genome shotgun (WGS) entry which is preliminary data.</text>
</comment>
<evidence type="ECO:0000313" key="2">
    <source>
        <dbReference type="EMBL" id="MBA8882143.1"/>
    </source>
</evidence>
<feature type="domain" description="DUF4180" evidence="1">
    <location>
        <begin position="9"/>
        <end position="119"/>
    </location>
</feature>
<dbReference type="InterPro" id="IPR025438">
    <property type="entry name" value="DUF4180"/>
</dbReference>
<dbReference type="AlphaFoldDB" id="A0A839ENF2"/>
<gene>
    <name evidence="2" type="ORF">FHW16_005892</name>
</gene>
<name>A0A839ENF2_9HYPH</name>
<accession>A0A839ENF2</accession>
<dbReference type="Pfam" id="PF13788">
    <property type="entry name" value="DUF4180"/>
    <property type="match status" value="1"/>
</dbReference>
<dbReference type="EMBL" id="JACGXN010000026">
    <property type="protein sequence ID" value="MBA8882143.1"/>
    <property type="molecule type" value="Genomic_DNA"/>
</dbReference>
<proteinExistence type="predicted"/>
<evidence type="ECO:0000259" key="1">
    <source>
        <dbReference type="Pfam" id="PF13788"/>
    </source>
</evidence>